<dbReference type="GeneID" id="72009616"/>
<evidence type="ECO:0000313" key="2">
    <source>
        <dbReference type="Proteomes" id="UP000814176"/>
    </source>
</evidence>
<organism evidence="1 2">
    <name type="scientific">Rhodofomes roseus</name>
    <dbReference type="NCBI Taxonomy" id="34475"/>
    <lineage>
        <taxon>Eukaryota</taxon>
        <taxon>Fungi</taxon>
        <taxon>Dikarya</taxon>
        <taxon>Basidiomycota</taxon>
        <taxon>Agaricomycotina</taxon>
        <taxon>Agaricomycetes</taxon>
        <taxon>Polyporales</taxon>
        <taxon>Rhodofomes</taxon>
    </lineage>
</organism>
<protein>
    <submittedName>
        <fullName evidence="1">Uncharacterized protein</fullName>
    </submittedName>
</protein>
<accession>A0ABQ8KMX0</accession>
<dbReference type="Proteomes" id="UP000814176">
    <property type="component" value="Unassembled WGS sequence"/>
</dbReference>
<dbReference type="PANTHER" id="PTHR35204">
    <property type="entry name" value="YALI0A21131P"/>
    <property type="match status" value="1"/>
</dbReference>
<keyword evidence="2" id="KW-1185">Reference proteome</keyword>
<dbReference type="EMBL" id="JADCUA010000005">
    <property type="protein sequence ID" value="KAH9839730.1"/>
    <property type="molecule type" value="Genomic_DNA"/>
</dbReference>
<dbReference type="RefSeq" id="XP_047781380.1">
    <property type="nucleotide sequence ID" value="XM_047928884.1"/>
</dbReference>
<name>A0ABQ8KMX0_9APHY</name>
<dbReference type="InterPro" id="IPR038921">
    <property type="entry name" value="YOR389W-like"/>
</dbReference>
<comment type="caution">
    <text evidence="1">The sequence shown here is derived from an EMBL/GenBank/DDBJ whole genome shotgun (WGS) entry which is preliminary data.</text>
</comment>
<evidence type="ECO:0000313" key="1">
    <source>
        <dbReference type="EMBL" id="KAH9839730.1"/>
    </source>
</evidence>
<dbReference type="PANTHER" id="PTHR35204:SF1">
    <property type="entry name" value="ENTEROTOXIN"/>
    <property type="match status" value="1"/>
</dbReference>
<gene>
    <name evidence="1" type="ORF">C8Q71DRAFT_905153</name>
</gene>
<reference evidence="1 2" key="1">
    <citation type="journal article" date="2021" name="Environ. Microbiol.">
        <title>Gene family expansions and transcriptome signatures uncover fungal adaptations to wood decay.</title>
        <authorList>
            <person name="Hage H."/>
            <person name="Miyauchi S."/>
            <person name="Viragh M."/>
            <person name="Drula E."/>
            <person name="Min B."/>
            <person name="Chaduli D."/>
            <person name="Navarro D."/>
            <person name="Favel A."/>
            <person name="Norest M."/>
            <person name="Lesage-Meessen L."/>
            <person name="Balint B."/>
            <person name="Merenyi Z."/>
            <person name="de Eugenio L."/>
            <person name="Morin E."/>
            <person name="Martinez A.T."/>
            <person name="Baldrian P."/>
            <person name="Stursova M."/>
            <person name="Martinez M.J."/>
            <person name="Novotny C."/>
            <person name="Magnuson J.K."/>
            <person name="Spatafora J.W."/>
            <person name="Maurice S."/>
            <person name="Pangilinan J."/>
            <person name="Andreopoulos W."/>
            <person name="LaButti K."/>
            <person name="Hundley H."/>
            <person name="Na H."/>
            <person name="Kuo A."/>
            <person name="Barry K."/>
            <person name="Lipzen A."/>
            <person name="Henrissat B."/>
            <person name="Riley R."/>
            <person name="Ahrendt S."/>
            <person name="Nagy L.G."/>
            <person name="Grigoriev I.V."/>
            <person name="Martin F."/>
            <person name="Rosso M.N."/>
        </authorList>
    </citation>
    <scope>NUCLEOTIDE SEQUENCE [LARGE SCALE GENOMIC DNA]</scope>
    <source>
        <strain evidence="1 2">CIRM-BRFM 1785</strain>
    </source>
</reference>
<sequence>MRWLAQPVLLTGILAIAGILANASQTYLSSQADNRPGIIKGNRLWNEKLGKYASSNLVFQSLASLMQLKPNSKYPNGHSIVRAGIPAGTLLYHGSMTTNYRSRDWMAFDPEHAFIFALGSNGTLFTFTTTRELHFIYFDGCSANKDGGVVDTQDIFFWGDLRRTGNSILDEIARINDGCEWAKSHGIDGFIRMEWDFEIMYCDFSQGVEVVSAVRTNNGVPDQRQVHDLVLPATTSTTEQLGGLRSSNALYHGLGRDDFLMSKPPRNPVNRTTLIPPKGWKGTLPFTFLESRHAGAWHNDFPGELRVRVYPSTIISFFDPALTSLVEARRSQKREDYRVGNISEPDIARVRADIAEMMSRDWSPGARGDVDWVGLAHVVQDRFAYRLPYMHYLLHSPATNVSERLQVVRKQLVASLIPYMPRHDHIGTNVWFADTARGCAESFTKALPVERLTKQEILLKNAVDEVLHEICRVYTEAWVDAFDAEGKSEEVLTGFMHEWSGQFDELMEWLDWPVWTKCDPACGPDEYCLLPQLKWWWWFGAEPTCVSMDDETYSPQSV</sequence>
<proteinExistence type="predicted"/>